<dbReference type="Proteomes" id="UP001156601">
    <property type="component" value="Unassembled WGS sequence"/>
</dbReference>
<keyword evidence="1" id="KW-0175">Coiled coil</keyword>
<keyword evidence="3" id="KW-1185">Reference proteome</keyword>
<protein>
    <submittedName>
        <fullName evidence="2">Uncharacterized protein</fullName>
    </submittedName>
</protein>
<evidence type="ECO:0000256" key="1">
    <source>
        <dbReference type="SAM" id="Coils"/>
    </source>
</evidence>
<evidence type="ECO:0000313" key="2">
    <source>
        <dbReference type="EMBL" id="GLR72134.1"/>
    </source>
</evidence>
<organism evidence="2 3">
    <name type="scientific">Agaribacter marinus</name>
    <dbReference type="NCBI Taxonomy" id="1431249"/>
    <lineage>
        <taxon>Bacteria</taxon>
        <taxon>Pseudomonadati</taxon>
        <taxon>Pseudomonadota</taxon>
        <taxon>Gammaproteobacteria</taxon>
        <taxon>Alteromonadales</taxon>
        <taxon>Alteromonadaceae</taxon>
        <taxon>Agaribacter</taxon>
    </lineage>
</organism>
<name>A0AA37T1T3_9ALTE</name>
<gene>
    <name evidence="2" type="ORF">GCM10007852_30420</name>
</gene>
<evidence type="ECO:0000313" key="3">
    <source>
        <dbReference type="Proteomes" id="UP001156601"/>
    </source>
</evidence>
<proteinExistence type="predicted"/>
<feature type="coiled-coil region" evidence="1">
    <location>
        <begin position="152"/>
        <end position="183"/>
    </location>
</feature>
<reference evidence="2" key="1">
    <citation type="journal article" date="2014" name="Int. J. Syst. Evol. Microbiol.">
        <title>Complete genome sequence of Corynebacterium casei LMG S-19264T (=DSM 44701T), isolated from a smear-ripened cheese.</title>
        <authorList>
            <consortium name="US DOE Joint Genome Institute (JGI-PGF)"/>
            <person name="Walter F."/>
            <person name="Albersmeier A."/>
            <person name="Kalinowski J."/>
            <person name="Ruckert C."/>
        </authorList>
    </citation>
    <scope>NUCLEOTIDE SEQUENCE</scope>
    <source>
        <strain evidence="2">NBRC 110023</strain>
    </source>
</reference>
<comment type="caution">
    <text evidence="2">The sequence shown here is derived from an EMBL/GenBank/DDBJ whole genome shotgun (WGS) entry which is preliminary data.</text>
</comment>
<sequence>MSGLILSGCKLLPKDGPLPPVVEAEPQARQTWFCTTEASFDALGKFCEFNYWAKVYIEANEINWPERLNKINELGDAPVDLMYKVMMSQGPDTPYQNRLRAQNWITSLLTVVEPTMASVLDVVIFQPSQQLLELESAITILSRVNVRQEKVMDELNATLDARKEDLEKQRTQVEQLLKIEANMADQNRSQ</sequence>
<accession>A0AA37T1T3</accession>
<dbReference type="EMBL" id="BSOT01000007">
    <property type="protein sequence ID" value="GLR72134.1"/>
    <property type="molecule type" value="Genomic_DNA"/>
</dbReference>
<dbReference type="AlphaFoldDB" id="A0AA37T1T3"/>
<reference evidence="2" key="2">
    <citation type="submission" date="2023-01" db="EMBL/GenBank/DDBJ databases">
        <title>Draft genome sequence of Agaribacter marinus strain NBRC 110023.</title>
        <authorList>
            <person name="Sun Q."/>
            <person name="Mori K."/>
        </authorList>
    </citation>
    <scope>NUCLEOTIDE SEQUENCE</scope>
    <source>
        <strain evidence="2">NBRC 110023</strain>
    </source>
</reference>